<sequence length="53" mass="6288">MKLFAKASKESRLFEKRQHPKTFIFLSMSCFQTVSKRWRSSKLLQKVLPKVSV</sequence>
<organism evidence="1 2">
    <name type="scientific">Komagataeibacter swingsii</name>
    <dbReference type="NCBI Taxonomy" id="215220"/>
    <lineage>
        <taxon>Bacteria</taxon>
        <taxon>Pseudomonadati</taxon>
        <taxon>Pseudomonadota</taxon>
        <taxon>Alphaproteobacteria</taxon>
        <taxon>Acetobacterales</taxon>
        <taxon>Acetobacteraceae</taxon>
        <taxon>Komagataeibacter</taxon>
    </lineage>
</organism>
<evidence type="ECO:0000313" key="1">
    <source>
        <dbReference type="EMBL" id="NVN35614.1"/>
    </source>
</evidence>
<accession>A0A850NWV2</accession>
<dbReference type="RefSeq" id="WP_176642287.1">
    <property type="nucleotide sequence ID" value="NZ_JABXXS010000002.1"/>
</dbReference>
<protein>
    <submittedName>
        <fullName evidence="1">Uncharacterized protein</fullName>
    </submittedName>
</protein>
<gene>
    <name evidence="1" type="ORF">HUK81_01445</name>
</gene>
<dbReference type="Proteomes" id="UP000522590">
    <property type="component" value="Unassembled WGS sequence"/>
</dbReference>
<comment type="caution">
    <text evidence="1">The sequence shown here is derived from an EMBL/GenBank/DDBJ whole genome shotgun (WGS) entry which is preliminary data.</text>
</comment>
<name>A0A850NWV2_9PROT</name>
<evidence type="ECO:0000313" key="2">
    <source>
        <dbReference type="Proteomes" id="UP000522590"/>
    </source>
</evidence>
<dbReference type="EMBL" id="JABXXS010000002">
    <property type="protein sequence ID" value="NVN35614.1"/>
    <property type="molecule type" value="Genomic_DNA"/>
</dbReference>
<proteinExistence type="predicted"/>
<reference evidence="1 2" key="1">
    <citation type="submission" date="2020-06" db="EMBL/GenBank/DDBJ databases">
        <title>Description of novel acetic acid bacteria.</title>
        <authorList>
            <person name="Sombolestani A."/>
        </authorList>
    </citation>
    <scope>NUCLEOTIDE SEQUENCE [LARGE SCALE GENOMIC DNA]</scope>
    <source>
        <strain evidence="1 2">LMG 25</strain>
    </source>
</reference>
<dbReference type="AlphaFoldDB" id="A0A850NWV2"/>